<dbReference type="PANTHER" id="PTHR11122:SF33">
    <property type="entry name" value="GLUCOSE-6-PHOSPHATE 1-EPIMERASE"/>
    <property type="match status" value="1"/>
</dbReference>
<protein>
    <submittedName>
        <fullName evidence="1">Putative glucose-6-phosphate 1-epimerase isoform X1</fullName>
    </submittedName>
</protein>
<proteinExistence type="predicted"/>
<dbReference type="GO" id="GO:0005737">
    <property type="term" value="C:cytoplasm"/>
    <property type="evidence" value="ECO:0007669"/>
    <property type="project" value="TreeGrafter"/>
</dbReference>
<dbReference type="PANTHER" id="PTHR11122">
    <property type="entry name" value="APOSPORY-ASSOCIATED PROTEIN C-RELATED"/>
    <property type="match status" value="1"/>
</dbReference>
<comment type="caution">
    <text evidence="1">The sequence shown here is derived from an EMBL/GenBank/DDBJ whole genome shotgun (WGS) entry which is preliminary data.</text>
</comment>
<dbReference type="InterPro" id="IPR008183">
    <property type="entry name" value="Aldose_1/G6P_1-epimerase"/>
</dbReference>
<dbReference type="InterPro" id="IPR014718">
    <property type="entry name" value="GH-type_carb-bd"/>
</dbReference>
<accession>A0A699TAC2</accession>
<dbReference type="AlphaFoldDB" id="A0A699TAC2"/>
<feature type="non-terminal residue" evidence="1">
    <location>
        <position position="1"/>
    </location>
</feature>
<dbReference type="InterPro" id="IPR011013">
    <property type="entry name" value="Gal_mutarotase_sf_dom"/>
</dbReference>
<dbReference type="SUPFAM" id="SSF74650">
    <property type="entry name" value="Galactose mutarotase-like"/>
    <property type="match status" value="1"/>
</dbReference>
<evidence type="ECO:0000313" key="1">
    <source>
        <dbReference type="EMBL" id="GFD06239.1"/>
    </source>
</evidence>
<organism evidence="1">
    <name type="scientific">Tanacetum cinerariifolium</name>
    <name type="common">Dalmatian daisy</name>
    <name type="synonym">Chrysanthemum cinerariifolium</name>
    <dbReference type="NCBI Taxonomy" id="118510"/>
    <lineage>
        <taxon>Eukaryota</taxon>
        <taxon>Viridiplantae</taxon>
        <taxon>Streptophyta</taxon>
        <taxon>Embryophyta</taxon>
        <taxon>Tracheophyta</taxon>
        <taxon>Spermatophyta</taxon>
        <taxon>Magnoliopsida</taxon>
        <taxon>eudicotyledons</taxon>
        <taxon>Gunneridae</taxon>
        <taxon>Pentapetalae</taxon>
        <taxon>asterids</taxon>
        <taxon>campanulids</taxon>
        <taxon>Asterales</taxon>
        <taxon>Asteraceae</taxon>
        <taxon>Asteroideae</taxon>
        <taxon>Anthemideae</taxon>
        <taxon>Anthemidinae</taxon>
        <taxon>Tanacetum</taxon>
    </lineage>
</organism>
<dbReference type="Gene3D" id="2.70.98.10">
    <property type="match status" value="1"/>
</dbReference>
<dbReference type="EMBL" id="BKCJ011223530">
    <property type="protein sequence ID" value="GFD06239.1"/>
    <property type="molecule type" value="Genomic_DNA"/>
</dbReference>
<sequence length="98" mass="11222">FANFGTLVQHGFARNMLWTLDEDHSPLPVVNSQSNADLLLKSTEEDLRFELRIHITISAGKLTLVPHVRNVDNKAFTFTLSLRNYFSISDVRLAYFIL</sequence>
<dbReference type="Pfam" id="PF01263">
    <property type="entry name" value="Aldose_epim"/>
    <property type="match status" value="1"/>
</dbReference>
<gene>
    <name evidence="1" type="ORF">Tci_878208</name>
</gene>
<dbReference type="GO" id="GO:0047938">
    <property type="term" value="F:glucose-6-phosphate 1-epimerase activity"/>
    <property type="evidence" value="ECO:0007669"/>
    <property type="project" value="TreeGrafter"/>
</dbReference>
<dbReference type="GO" id="GO:0005975">
    <property type="term" value="P:carbohydrate metabolic process"/>
    <property type="evidence" value="ECO:0007669"/>
    <property type="project" value="InterPro"/>
</dbReference>
<reference evidence="1" key="1">
    <citation type="journal article" date="2019" name="Sci. Rep.">
        <title>Draft genome of Tanacetum cinerariifolium, the natural source of mosquito coil.</title>
        <authorList>
            <person name="Yamashiro T."/>
            <person name="Shiraishi A."/>
            <person name="Satake H."/>
            <person name="Nakayama K."/>
        </authorList>
    </citation>
    <scope>NUCLEOTIDE SEQUENCE</scope>
</reference>
<dbReference type="GO" id="GO:0030246">
    <property type="term" value="F:carbohydrate binding"/>
    <property type="evidence" value="ECO:0007669"/>
    <property type="project" value="InterPro"/>
</dbReference>
<name>A0A699TAC2_TANCI</name>